<evidence type="ECO:0000313" key="3">
    <source>
        <dbReference type="Proteomes" id="UP000324907"/>
    </source>
</evidence>
<proteinExistence type="predicted"/>
<feature type="compositionally biased region" description="Low complexity" evidence="1">
    <location>
        <begin position="82"/>
        <end position="102"/>
    </location>
</feature>
<sequence>MAGSVGRALATLDAVGSPTSGVVKRKAALTKALLLVGKHADIQLTDDPDGAREEPGTLPWAAVVDAALLAIDGAPPSFSPPRQQQALSRASSAVAVASSKSR</sequence>
<gene>
    <name evidence="2" type="ORF">FNF28_02710</name>
</gene>
<organism evidence="2 3">
    <name type="scientific">Cafeteria roenbergensis</name>
    <name type="common">Marine flagellate</name>
    <dbReference type="NCBI Taxonomy" id="33653"/>
    <lineage>
        <taxon>Eukaryota</taxon>
        <taxon>Sar</taxon>
        <taxon>Stramenopiles</taxon>
        <taxon>Bigyra</taxon>
        <taxon>Opalozoa</taxon>
        <taxon>Bicosoecida</taxon>
        <taxon>Cafeteriaceae</taxon>
        <taxon>Cafeteria</taxon>
    </lineage>
</organism>
<dbReference type="Proteomes" id="UP000324907">
    <property type="component" value="Unassembled WGS sequence"/>
</dbReference>
<feature type="region of interest" description="Disordered" evidence="1">
    <location>
        <begin position="74"/>
        <end position="102"/>
    </location>
</feature>
<dbReference type="AlphaFoldDB" id="A0A5A8DQF8"/>
<evidence type="ECO:0000256" key="1">
    <source>
        <dbReference type="SAM" id="MobiDB-lite"/>
    </source>
</evidence>
<dbReference type="EMBL" id="VLTL01000032">
    <property type="protein sequence ID" value="KAA0167642.1"/>
    <property type="molecule type" value="Genomic_DNA"/>
</dbReference>
<protein>
    <submittedName>
        <fullName evidence="2">Uncharacterized protein</fullName>
    </submittedName>
</protein>
<comment type="caution">
    <text evidence="2">The sequence shown here is derived from an EMBL/GenBank/DDBJ whole genome shotgun (WGS) entry which is preliminary data.</text>
</comment>
<reference evidence="2 3" key="1">
    <citation type="submission" date="2019-07" db="EMBL/GenBank/DDBJ databases">
        <title>Genomes of Cafeteria roenbergensis.</title>
        <authorList>
            <person name="Fischer M.G."/>
            <person name="Hackl T."/>
            <person name="Roman M."/>
        </authorList>
    </citation>
    <scope>NUCLEOTIDE SEQUENCE [LARGE SCALE GENOMIC DNA]</scope>
    <source>
        <strain evidence="2 3">RCC970-E3</strain>
    </source>
</reference>
<name>A0A5A8DQF8_CAFRO</name>
<evidence type="ECO:0000313" key="2">
    <source>
        <dbReference type="EMBL" id="KAA0167642.1"/>
    </source>
</evidence>
<accession>A0A5A8DQF8</accession>